<keyword evidence="2 9" id="KW-0479">Metal-binding</keyword>
<dbReference type="Proteomes" id="UP000320244">
    <property type="component" value="Unassembled WGS sequence"/>
</dbReference>
<dbReference type="InterPro" id="IPR011611">
    <property type="entry name" value="PfkB_dom"/>
</dbReference>
<proteinExistence type="inferred from homology"/>
<dbReference type="Gene3D" id="3.40.1190.20">
    <property type="match status" value="1"/>
</dbReference>
<evidence type="ECO:0000256" key="3">
    <source>
        <dbReference type="ARBA" id="ARBA00022741"/>
    </source>
</evidence>
<comment type="function">
    <text evidence="9">Catalyzes the phosphorylation of ribose at O-5 in a reaction requiring ATP and magnesium. The resulting D-ribose-5-phosphate can then be used either for sythesis of nucleotides, histidine, and tryptophan, or as a component of the pentose phosphate pathway.</text>
</comment>
<feature type="binding site" evidence="9">
    <location>
        <position position="283"/>
    </location>
    <ligand>
        <name>K(+)</name>
        <dbReference type="ChEBI" id="CHEBI:29103"/>
    </ligand>
</feature>
<keyword evidence="3 9" id="KW-0547">Nucleotide-binding</keyword>
<comment type="subunit">
    <text evidence="9">Homodimer.</text>
</comment>
<dbReference type="AlphaFoldDB" id="A0A563DYX4"/>
<feature type="binding site" evidence="9">
    <location>
        <position position="248"/>
    </location>
    <ligand>
        <name>substrate</name>
    </ligand>
</feature>
<evidence type="ECO:0000256" key="8">
    <source>
        <dbReference type="ARBA" id="ARBA00023277"/>
    </source>
</evidence>
<evidence type="ECO:0000259" key="10">
    <source>
        <dbReference type="Pfam" id="PF00294"/>
    </source>
</evidence>
<keyword evidence="5 9" id="KW-0067">ATP-binding</keyword>
<feature type="domain" description="Carbohydrate kinase PfkB" evidence="10">
    <location>
        <begin position="6"/>
        <end position="289"/>
    </location>
</feature>
<comment type="catalytic activity">
    <reaction evidence="9">
        <text>D-ribose + ATP = D-ribose 5-phosphate + ADP + H(+)</text>
        <dbReference type="Rhea" id="RHEA:13697"/>
        <dbReference type="ChEBI" id="CHEBI:15378"/>
        <dbReference type="ChEBI" id="CHEBI:30616"/>
        <dbReference type="ChEBI" id="CHEBI:47013"/>
        <dbReference type="ChEBI" id="CHEBI:78346"/>
        <dbReference type="ChEBI" id="CHEBI:456216"/>
        <dbReference type="EC" id="2.7.1.15"/>
    </reaction>
</comment>
<keyword evidence="7 9" id="KW-0630">Potassium</keyword>
<comment type="pathway">
    <text evidence="9">Carbohydrate metabolism; D-ribose degradation; D-ribose 5-phosphate from beta-D-ribopyranose: step 2/2.</text>
</comment>
<comment type="subcellular location">
    <subcellularLocation>
        <location evidence="9">Cytoplasm</location>
    </subcellularLocation>
</comment>
<gene>
    <name evidence="9" type="primary">rbsK</name>
    <name evidence="11" type="ORF">FGL98_13695</name>
</gene>
<dbReference type="InterPro" id="IPR011877">
    <property type="entry name" value="Ribokinase"/>
</dbReference>
<dbReference type="SUPFAM" id="SSF53613">
    <property type="entry name" value="Ribokinase-like"/>
    <property type="match status" value="1"/>
</dbReference>
<comment type="caution">
    <text evidence="11">The sequence shown here is derived from an EMBL/GenBank/DDBJ whole genome shotgun (WGS) entry which is preliminary data.</text>
</comment>
<feature type="active site" description="Proton acceptor" evidence="9">
    <location>
        <position position="248"/>
    </location>
</feature>
<evidence type="ECO:0000313" key="11">
    <source>
        <dbReference type="EMBL" id="TWP35426.1"/>
    </source>
</evidence>
<accession>A0A563DYX4</accession>
<feature type="binding site" evidence="9">
    <location>
        <position position="185"/>
    </location>
    <ligand>
        <name>ATP</name>
        <dbReference type="ChEBI" id="CHEBI:30616"/>
    </ligand>
</feature>
<dbReference type="PANTHER" id="PTHR10584:SF166">
    <property type="entry name" value="RIBOKINASE"/>
    <property type="match status" value="1"/>
</dbReference>
<feature type="binding site" evidence="9">
    <location>
        <position position="281"/>
    </location>
    <ligand>
        <name>K(+)</name>
        <dbReference type="ChEBI" id="CHEBI:29103"/>
    </ligand>
</feature>
<feature type="binding site" evidence="9">
    <location>
        <begin position="15"/>
        <end position="17"/>
    </location>
    <ligand>
        <name>substrate</name>
    </ligand>
</feature>
<comment type="activity regulation">
    <text evidence="9">Activated by a monovalent cation that binds near, but not in, the active site. The most likely occupant of the site in vivo is potassium. Ion binding induces a conformational change that may alter substrate affinity.</text>
</comment>
<comment type="similarity">
    <text evidence="9">Belongs to the carbohydrate kinase PfkB family. Ribokinase subfamily.</text>
</comment>
<evidence type="ECO:0000256" key="4">
    <source>
        <dbReference type="ARBA" id="ARBA00022777"/>
    </source>
</evidence>
<dbReference type="Pfam" id="PF00294">
    <property type="entry name" value="PfkB"/>
    <property type="match status" value="1"/>
</dbReference>
<comment type="caution">
    <text evidence="9">Lacks conserved residue(s) required for the propagation of feature annotation.</text>
</comment>
<feature type="binding site" evidence="9">
    <location>
        <position position="244"/>
    </location>
    <ligand>
        <name>K(+)</name>
        <dbReference type="ChEBI" id="CHEBI:29103"/>
    </ligand>
</feature>
<feature type="binding site" evidence="9">
    <location>
        <position position="242"/>
    </location>
    <ligand>
        <name>K(+)</name>
        <dbReference type="ChEBI" id="CHEBI:29103"/>
    </ligand>
</feature>
<reference evidence="11 12" key="2">
    <citation type="submission" date="2019-08" db="EMBL/GenBank/DDBJ databases">
        <title>Jejuicoccus antrihumi gen. nov., sp. nov., a new member of the family Dermacoccaceae isolated from a cave.</title>
        <authorList>
            <person name="Schumann P."/>
            <person name="Kim I.S."/>
        </authorList>
    </citation>
    <scope>NUCLEOTIDE SEQUENCE [LARGE SCALE GENOMIC DNA]</scope>
    <source>
        <strain evidence="11 12">C5-26</strain>
    </source>
</reference>
<dbReference type="GO" id="GO:0019303">
    <property type="term" value="P:D-ribose catabolic process"/>
    <property type="evidence" value="ECO:0007669"/>
    <property type="project" value="UniProtKB-UniRule"/>
</dbReference>
<feature type="binding site" evidence="9">
    <location>
        <begin position="43"/>
        <end position="47"/>
    </location>
    <ligand>
        <name>substrate</name>
    </ligand>
</feature>
<keyword evidence="12" id="KW-1185">Reference proteome</keyword>
<reference evidence="11 12" key="1">
    <citation type="submission" date="2019-05" db="EMBL/GenBank/DDBJ databases">
        <authorList>
            <person name="Lee S.D."/>
        </authorList>
    </citation>
    <scope>NUCLEOTIDE SEQUENCE [LARGE SCALE GENOMIC DNA]</scope>
    <source>
        <strain evidence="11 12">C5-26</strain>
    </source>
</reference>
<dbReference type="GO" id="GO:0005524">
    <property type="term" value="F:ATP binding"/>
    <property type="evidence" value="ECO:0007669"/>
    <property type="project" value="UniProtKB-UniRule"/>
</dbReference>
<dbReference type="GO" id="GO:0046872">
    <property type="term" value="F:metal ion binding"/>
    <property type="evidence" value="ECO:0007669"/>
    <property type="project" value="UniProtKB-KW"/>
</dbReference>
<feature type="binding site" evidence="9">
    <location>
        <position position="142"/>
    </location>
    <ligand>
        <name>substrate</name>
    </ligand>
</feature>
<evidence type="ECO:0000256" key="7">
    <source>
        <dbReference type="ARBA" id="ARBA00022958"/>
    </source>
</evidence>
<keyword evidence="1 9" id="KW-0808">Transferase</keyword>
<feature type="binding site" evidence="9">
    <location>
        <position position="287"/>
    </location>
    <ligand>
        <name>K(+)</name>
        <dbReference type="ChEBI" id="CHEBI:29103"/>
    </ligand>
</feature>
<sequence length="309" mass="30642">MAPPAAHVVVVGSINLDLSVAVPRLPGGGETLLATGITRSPGGKGANQAVAAARAAGARTSMVGALGDDAEGHLLRKALADSGVGRAGVATVDGPSGQAFITVDEHGENTIIVVAGANGHVQVNAAALAIIRSAGIVLGQLEVPQDVLAEAAAARKEGVAFVLNAAPSAPLEPALQAEVDVLIVNEHEARDLAGRDDLEDALNHLVALFPVVVITLGAQGAQLLRYAEPTITVAAPSVQAVDTVAAGDTFCGVLAAALAGGMGYRSALEHACAAASLAVQSPGAQTSVPLREEVAAQHALFYGGSAAES</sequence>
<dbReference type="CDD" id="cd01174">
    <property type="entry name" value="ribokinase"/>
    <property type="match status" value="1"/>
</dbReference>
<dbReference type="PANTHER" id="PTHR10584">
    <property type="entry name" value="SUGAR KINASE"/>
    <property type="match status" value="1"/>
</dbReference>
<feature type="binding site" evidence="9">
    <location>
        <begin position="247"/>
        <end position="248"/>
    </location>
    <ligand>
        <name>ATP</name>
        <dbReference type="ChEBI" id="CHEBI:30616"/>
    </ligand>
</feature>
<dbReference type="OrthoDB" id="9775849at2"/>
<dbReference type="InterPro" id="IPR002139">
    <property type="entry name" value="Ribo/fructo_kinase"/>
</dbReference>
<evidence type="ECO:0000256" key="1">
    <source>
        <dbReference type="ARBA" id="ARBA00022679"/>
    </source>
</evidence>
<keyword evidence="6 9" id="KW-0460">Magnesium</keyword>
<keyword evidence="4 9" id="KW-0418">Kinase</keyword>
<dbReference type="RefSeq" id="WP_146317359.1">
    <property type="nucleotide sequence ID" value="NZ_VCQV01000019.1"/>
</dbReference>
<keyword evidence="8 9" id="KW-0119">Carbohydrate metabolism</keyword>
<evidence type="ECO:0000256" key="5">
    <source>
        <dbReference type="ARBA" id="ARBA00022840"/>
    </source>
</evidence>
<dbReference type="HAMAP" id="MF_01987">
    <property type="entry name" value="Ribokinase"/>
    <property type="match status" value="1"/>
</dbReference>
<name>A0A563DYX4_9MICO</name>
<keyword evidence="9" id="KW-0963">Cytoplasm</keyword>
<dbReference type="EC" id="2.7.1.15" evidence="9"/>
<dbReference type="GO" id="GO:0004747">
    <property type="term" value="F:ribokinase activity"/>
    <property type="evidence" value="ECO:0007669"/>
    <property type="project" value="UniProtKB-UniRule"/>
</dbReference>
<protein>
    <recommendedName>
        <fullName evidence="9">Ribokinase</fullName>
        <shortName evidence="9">RK</shortName>
        <ecNumber evidence="9">2.7.1.15</ecNumber>
    </recommendedName>
</protein>
<dbReference type="UniPathway" id="UPA00916">
    <property type="reaction ID" value="UER00889"/>
</dbReference>
<evidence type="ECO:0000256" key="2">
    <source>
        <dbReference type="ARBA" id="ARBA00022723"/>
    </source>
</evidence>
<comment type="cofactor">
    <cofactor evidence="9">
        <name>Mg(2+)</name>
        <dbReference type="ChEBI" id="CHEBI:18420"/>
    </cofactor>
    <text evidence="9">Requires a divalent cation, most likely magnesium in vivo, as an electrophilic catalyst to aid phosphoryl group transfer. It is the chelate of the metal and the nucleotide that is the actual substrate.</text>
</comment>
<feature type="binding site" evidence="9">
    <location>
        <begin position="215"/>
        <end position="220"/>
    </location>
    <ligand>
        <name>ATP</name>
        <dbReference type="ChEBI" id="CHEBI:30616"/>
    </ligand>
</feature>
<organism evidence="11 12">
    <name type="scientific">Leekyejoonella antrihumi</name>
    <dbReference type="NCBI Taxonomy" id="1660198"/>
    <lineage>
        <taxon>Bacteria</taxon>
        <taxon>Bacillati</taxon>
        <taxon>Actinomycetota</taxon>
        <taxon>Actinomycetes</taxon>
        <taxon>Micrococcales</taxon>
        <taxon>Dermacoccaceae</taxon>
        <taxon>Leekyejoonella</taxon>
    </lineage>
</organism>
<evidence type="ECO:0000313" key="12">
    <source>
        <dbReference type="Proteomes" id="UP000320244"/>
    </source>
</evidence>
<evidence type="ECO:0000256" key="9">
    <source>
        <dbReference type="HAMAP-Rule" id="MF_01987"/>
    </source>
</evidence>
<dbReference type="InterPro" id="IPR029056">
    <property type="entry name" value="Ribokinase-like"/>
</dbReference>
<dbReference type="GO" id="GO:0005829">
    <property type="term" value="C:cytosol"/>
    <property type="evidence" value="ECO:0007669"/>
    <property type="project" value="TreeGrafter"/>
</dbReference>
<feature type="binding site" evidence="9">
    <location>
        <position position="278"/>
    </location>
    <ligand>
        <name>K(+)</name>
        <dbReference type="ChEBI" id="CHEBI:29103"/>
    </ligand>
</feature>
<dbReference type="EMBL" id="VCQV01000019">
    <property type="protein sequence ID" value="TWP35426.1"/>
    <property type="molecule type" value="Genomic_DNA"/>
</dbReference>
<evidence type="ECO:0000256" key="6">
    <source>
        <dbReference type="ARBA" id="ARBA00022842"/>
    </source>
</evidence>
<dbReference type="PRINTS" id="PR00990">
    <property type="entry name" value="RIBOKINASE"/>
</dbReference>